<evidence type="ECO:0000313" key="1">
    <source>
        <dbReference type="EMBL" id="SHF94408.1"/>
    </source>
</evidence>
<dbReference type="Proteomes" id="UP000184368">
    <property type="component" value="Unassembled WGS sequence"/>
</dbReference>
<organism evidence="1 2">
    <name type="scientific">Cnuella takakiae</name>
    <dbReference type="NCBI Taxonomy" id="1302690"/>
    <lineage>
        <taxon>Bacteria</taxon>
        <taxon>Pseudomonadati</taxon>
        <taxon>Bacteroidota</taxon>
        <taxon>Chitinophagia</taxon>
        <taxon>Chitinophagales</taxon>
        <taxon>Chitinophagaceae</taxon>
        <taxon>Cnuella</taxon>
    </lineage>
</organism>
<dbReference type="OrthoDB" id="9939284at2"/>
<name>A0A1M5FSD6_9BACT</name>
<proteinExistence type="predicted"/>
<keyword evidence="2" id="KW-1185">Reference proteome</keyword>
<dbReference type="AlphaFoldDB" id="A0A1M5FSD6"/>
<evidence type="ECO:0000313" key="2">
    <source>
        <dbReference type="Proteomes" id="UP000184368"/>
    </source>
</evidence>
<reference evidence="1 2" key="1">
    <citation type="submission" date="2016-11" db="EMBL/GenBank/DDBJ databases">
        <authorList>
            <person name="Jaros S."/>
            <person name="Januszkiewicz K."/>
            <person name="Wedrychowicz H."/>
        </authorList>
    </citation>
    <scope>NUCLEOTIDE SEQUENCE [LARGE SCALE GENOMIC DNA]</scope>
    <source>
        <strain evidence="1 2">DSM 26897</strain>
    </source>
</reference>
<sequence length="195" mass="22675">MTATQYYFPYFFQLDTFNKELASFGLLSSVTYDEKAQMLESLLLKKQTSKDPLLSIPFGATIMLERNKLFYWKTDTNLIDIVQVDLFSLNEEPELLNAKIDLSHLQLGKNHVKSYLDVGLLVTYVRKENLTYNKDYFENFVIVIIEQEQINLIPFDWFNKTGGDYGYVWPALARLDTGKLYGQGMRMANFTVDLD</sequence>
<dbReference type="EMBL" id="FQUO01000014">
    <property type="protein sequence ID" value="SHF94408.1"/>
    <property type="molecule type" value="Genomic_DNA"/>
</dbReference>
<protein>
    <submittedName>
        <fullName evidence="1">Uncharacterized protein</fullName>
    </submittedName>
</protein>
<dbReference type="RefSeq" id="WP_073045796.1">
    <property type="nucleotide sequence ID" value="NZ_FQUO01000014.1"/>
</dbReference>
<gene>
    <name evidence="1" type="ORF">SAMN05444008_114138</name>
</gene>
<accession>A0A1M5FSD6</accession>
<dbReference type="STRING" id="1302690.BUE76_18535"/>